<name>A0A645DF59_9ZZZZ</name>
<dbReference type="AlphaFoldDB" id="A0A645DF59"/>
<organism evidence="1">
    <name type="scientific">bioreactor metagenome</name>
    <dbReference type="NCBI Taxonomy" id="1076179"/>
    <lineage>
        <taxon>unclassified sequences</taxon>
        <taxon>metagenomes</taxon>
        <taxon>ecological metagenomes</taxon>
    </lineage>
</organism>
<comment type="caution">
    <text evidence="1">The sequence shown here is derived from an EMBL/GenBank/DDBJ whole genome shotgun (WGS) entry which is preliminary data.</text>
</comment>
<accession>A0A645DF59</accession>
<evidence type="ECO:0000313" key="1">
    <source>
        <dbReference type="EMBL" id="MPM87473.1"/>
    </source>
</evidence>
<reference evidence="1" key="1">
    <citation type="submission" date="2019-08" db="EMBL/GenBank/DDBJ databases">
        <authorList>
            <person name="Kucharzyk K."/>
            <person name="Murdoch R.W."/>
            <person name="Higgins S."/>
            <person name="Loffler F."/>
        </authorList>
    </citation>
    <scope>NUCLEOTIDE SEQUENCE</scope>
</reference>
<dbReference type="EMBL" id="VSSQ01035282">
    <property type="protein sequence ID" value="MPM87473.1"/>
    <property type="molecule type" value="Genomic_DNA"/>
</dbReference>
<proteinExistence type="predicted"/>
<protein>
    <submittedName>
        <fullName evidence="1">Uncharacterized protein</fullName>
    </submittedName>
</protein>
<gene>
    <name evidence="1" type="ORF">SDC9_134569</name>
</gene>
<sequence>MVTSVSPNTGFQFAISFTPDDRTFYFWDILNGKQLDQISFEHSIDDFSLVWKGSCAKLFVAENSAGFPFNREESPVCSPIIRISEIVIHECRDLDLF</sequence>